<keyword evidence="4" id="KW-0297">G-protein coupled receptor</keyword>
<feature type="compositionally biased region" description="Low complexity" evidence="10">
    <location>
        <begin position="1592"/>
        <end position="1614"/>
    </location>
</feature>
<dbReference type="InterPro" id="IPR001828">
    <property type="entry name" value="ANF_lig-bd_rcpt"/>
</dbReference>
<dbReference type="PRINTS" id="PR00248">
    <property type="entry name" value="GPCRMGR"/>
</dbReference>
<evidence type="ECO:0000256" key="8">
    <source>
        <dbReference type="ARBA" id="ARBA00023224"/>
    </source>
</evidence>
<feature type="region of interest" description="Disordered" evidence="10">
    <location>
        <begin position="1196"/>
        <end position="1217"/>
    </location>
</feature>
<evidence type="ECO:0000256" key="5">
    <source>
        <dbReference type="ARBA" id="ARBA00023136"/>
    </source>
</evidence>
<keyword evidence="9" id="KW-0175">Coiled coil</keyword>
<keyword evidence="8" id="KW-0807">Transducer</keyword>
<dbReference type="CDD" id="cd15047">
    <property type="entry name" value="7tmC_GABA-B-like"/>
    <property type="match status" value="1"/>
</dbReference>
<keyword evidence="6" id="KW-0675">Receptor</keyword>
<feature type="region of interest" description="Disordered" evidence="10">
    <location>
        <begin position="1425"/>
        <end position="1463"/>
    </location>
</feature>
<dbReference type="Pfam" id="PF00003">
    <property type="entry name" value="7tm_3"/>
    <property type="match status" value="1"/>
</dbReference>
<evidence type="ECO:0000256" key="9">
    <source>
        <dbReference type="SAM" id="Coils"/>
    </source>
</evidence>
<dbReference type="Pfam" id="PF01094">
    <property type="entry name" value="ANF_receptor"/>
    <property type="match status" value="1"/>
</dbReference>
<proteinExistence type="predicted"/>
<dbReference type="PRINTS" id="PR01177">
    <property type="entry name" value="GABAB1RECPTR"/>
</dbReference>
<evidence type="ECO:0000256" key="12">
    <source>
        <dbReference type="SAM" id="SignalP"/>
    </source>
</evidence>
<feature type="transmembrane region" description="Helical" evidence="11">
    <location>
        <begin position="1076"/>
        <end position="1094"/>
    </location>
</feature>
<keyword evidence="3 11" id="KW-1133">Transmembrane helix</keyword>
<keyword evidence="7" id="KW-0325">Glycoprotein</keyword>
<dbReference type="PANTHER" id="PTHR10519:SF46">
    <property type="entry name" value="METABOTROPIC GABA-B RECEPTOR SUBTYPE 3, ISOFORM A"/>
    <property type="match status" value="1"/>
</dbReference>
<accession>A0AAV2BEX9</accession>
<name>A0AAV2BEX9_9ARAC</name>
<keyword evidence="15" id="KW-1185">Reference proteome</keyword>
<evidence type="ECO:0000313" key="14">
    <source>
        <dbReference type="EMBL" id="CAL1294396.1"/>
    </source>
</evidence>
<feature type="signal peptide" evidence="12">
    <location>
        <begin position="1"/>
        <end position="25"/>
    </location>
</feature>
<evidence type="ECO:0000256" key="7">
    <source>
        <dbReference type="ARBA" id="ARBA00023180"/>
    </source>
</evidence>
<evidence type="ECO:0000256" key="2">
    <source>
        <dbReference type="ARBA" id="ARBA00022692"/>
    </source>
</evidence>
<evidence type="ECO:0000256" key="6">
    <source>
        <dbReference type="ARBA" id="ARBA00023170"/>
    </source>
</evidence>
<evidence type="ECO:0000256" key="10">
    <source>
        <dbReference type="SAM" id="MobiDB-lite"/>
    </source>
</evidence>
<keyword evidence="2 11" id="KW-0812">Transmembrane</keyword>
<dbReference type="Proteomes" id="UP001497382">
    <property type="component" value="Unassembled WGS sequence"/>
</dbReference>
<gene>
    <name evidence="14" type="ORF">LARSCL_LOCUS18686</name>
</gene>
<dbReference type="GO" id="GO:0004965">
    <property type="term" value="F:G protein-coupled GABA receptor activity"/>
    <property type="evidence" value="ECO:0007669"/>
    <property type="project" value="InterPro"/>
</dbReference>
<dbReference type="PANTHER" id="PTHR10519">
    <property type="entry name" value="GABA-B RECEPTOR"/>
    <property type="match status" value="1"/>
</dbReference>
<feature type="chain" id="PRO_5043729690" description="G-protein coupled receptors family 3 profile domain-containing protein" evidence="12">
    <location>
        <begin position="26"/>
        <end position="1656"/>
    </location>
</feature>
<keyword evidence="12" id="KW-0732">Signal</keyword>
<feature type="transmembrane region" description="Helical" evidence="11">
    <location>
        <begin position="1040"/>
        <end position="1056"/>
    </location>
</feature>
<dbReference type="Gene3D" id="3.40.50.2300">
    <property type="match status" value="2"/>
</dbReference>
<sequence length="1656" mass="188129">MVTLKHLFTIITLYILLAYFNNALSSTESQYYGISHYYDDKLNSNNHKLQKTLICFKAENDATYHYSFLSELDILKLGKYFPYKCAPTYTVNTKKYYLTLKDDGKIFHCCVFNHQSILSAFLIIPQCIQKKLKEKRYLQEFKVFKRKSIRRNFLNRKFANKLLWKTPNPYHSKLQFEYKKIYFTRSNYLRPILNKAIKHGKRSHPYRRNNSYFERESFTRYKKVFLCDVPKLLQVFNETYFSELAVLNRSENINLSRESRSTETDILHIPFISRYIAYRHGSYLKRNSNYSFADNIKLIRYNKMRLGSKFYAETYMQSNTHLPTNNRRMNYFNKDYLFRIKQSIRCSNYKRECFYKTHEGSNMEGFHKSVKRSADYDDSNTENTSNAEVVNETVTTVNVTAENMTMDIWNVTADNVTTEIVTTETDLRRIVYLHGLFEMSRGDCRDFPETGLHEYKAALVAIQHINEKNIVDGYKLQMYHNDTQCDSGVAVDAFFHSLYRQPVMTTLLGTGSSEVTERLARVVSRWNIVQISYGAKSPALSDRKNFPMFFRTVAPDSSHSTALLSFVLYHKWFTVATLHEQGDKHSLPMTKLNTDLEQVNVTVALTKGVSERDYKDQLQEIKNQDCRIIICSFSSSLFRKIFCEVYYLGMYGADYAWIMLGDTDDSSWEHYLDAECNDHQLRKAVQGVISVGSLYEVVGNGTPISEKSLPEILQEIEFEFDTKSSGYIAQTYDAVWALALALREAEEYWRSTNSSFTLGDFTYDNALMAHHITKIVSNLHFMGISGPVSFHNSDRVGITAFHQRQGNYLKLIAIYTPDSSKLEFECAACSEIEWQGGSPPISSRNIILRIAILDRRVFICVTALAILGVSLALTFLSFNLYYRKIKFIKLSSPNLNNFVIVGCILVYITVILLGMDHGTLLDDNHFRIVCSARAFLLSGGFSLAFGCMFIKTYRVYHIFIRANTGIVKSKLLHDQQLLGMVSVLLLIDCILIILWVIIDPMERKLISLSMQVNKDERNVVYLNLREHCSSAHMVKWLGSLYIYKGFLLVVGCYMAWETRHVKVPALNDSQYIGMSVYNVVITSVIVVALANVIPAERYTLTFVLVSTLIFVSTTMTLCILFVPKIHTILLNPDAAAVVATPGVKVECKTRRFAIDEPRESLYRAEVLNRALKRELKELDEEYNRLAVKIGLTPTPVRKPTVSDHSQDDESDDGLPPWISEYKDYSSTGSDDVWCTSRPTIASAFSAIHQVAFQIPSTSTNHPREIVCKVQHIPGQLKEISCSPLRASLTTIGHLEETSAMCSKPVRNFLSDRTLNELKTPQASNKTQFTASSSLLYNPVEIQLRSEPKLFCDESKQGDTNQPISSAKSLNQLSLEESSQSDCNWTTAPLNESTSFSTPLEDFISSSNNGISSIKSTTKSLENNTTSNYVSCEDTSTSTQESSDFQSNHRYENPSHSKDPENSTFCELSSSRSCTSAVSSSSSSSMCGATISDSFSAHTSDSRKDFDIPASDADTPLTEYSLNPTELAFSEVQASSTLMRRDSDDHENSNTEENVCIADAVSFNKSNPGSETALQLENRSVRSCDKRNGVLPLSGTDNSANSSSSAYSDSNVLSSENNNLAEQPRAAENIEQLRDQIFRLKRELILSQLDQSESVDL</sequence>
<organism evidence="14 15">
    <name type="scientific">Larinioides sclopetarius</name>
    <dbReference type="NCBI Taxonomy" id="280406"/>
    <lineage>
        <taxon>Eukaryota</taxon>
        <taxon>Metazoa</taxon>
        <taxon>Ecdysozoa</taxon>
        <taxon>Arthropoda</taxon>
        <taxon>Chelicerata</taxon>
        <taxon>Arachnida</taxon>
        <taxon>Araneae</taxon>
        <taxon>Araneomorphae</taxon>
        <taxon>Entelegynae</taxon>
        <taxon>Araneoidea</taxon>
        <taxon>Araneidae</taxon>
        <taxon>Larinioides</taxon>
    </lineage>
</organism>
<evidence type="ECO:0000256" key="11">
    <source>
        <dbReference type="SAM" id="Phobius"/>
    </source>
</evidence>
<dbReference type="PROSITE" id="PS50259">
    <property type="entry name" value="G_PROTEIN_RECEP_F3_4"/>
    <property type="match status" value="1"/>
</dbReference>
<dbReference type="InterPro" id="IPR002455">
    <property type="entry name" value="GPCR3_GABA-B"/>
</dbReference>
<evidence type="ECO:0000256" key="1">
    <source>
        <dbReference type="ARBA" id="ARBA00004141"/>
    </source>
</evidence>
<dbReference type="GO" id="GO:0007214">
    <property type="term" value="P:gamma-aminobutyric acid signaling pathway"/>
    <property type="evidence" value="ECO:0007669"/>
    <property type="project" value="TreeGrafter"/>
</dbReference>
<evidence type="ECO:0000313" key="15">
    <source>
        <dbReference type="Proteomes" id="UP001497382"/>
    </source>
</evidence>
<evidence type="ECO:0000256" key="3">
    <source>
        <dbReference type="ARBA" id="ARBA00022989"/>
    </source>
</evidence>
<feature type="transmembrane region" description="Helical" evidence="11">
    <location>
        <begin position="894"/>
        <end position="915"/>
    </location>
</feature>
<dbReference type="InterPro" id="IPR028082">
    <property type="entry name" value="Peripla_BP_I"/>
</dbReference>
<dbReference type="SUPFAM" id="SSF53822">
    <property type="entry name" value="Periplasmic binding protein-like I"/>
    <property type="match status" value="1"/>
</dbReference>
<feature type="transmembrane region" description="Helical" evidence="11">
    <location>
        <begin position="856"/>
        <end position="882"/>
    </location>
</feature>
<feature type="domain" description="G-protein coupled receptors family 3 profile" evidence="13">
    <location>
        <begin position="929"/>
        <end position="1133"/>
    </location>
</feature>
<feature type="transmembrane region" description="Helical" evidence="11">
    <location>
        <begin position="977"/>
        <end position="998"/>
    </location>
</feature>
<feature type="compositionally biased region" description="Basic and acidic residues" evidence="10">
    <location>
        <begin position="1446"/>
        <end position="1460"/>
    </location>
</feature>
<dbReference type="InterPro" id="IPR000337">
    <property type="entry name" value="GPCR_3"/>
</dbReference>
<evidence type="ECO:0000256" key="4">
    <source>
        <dbReference type="ARBA" id="ARBA00023040"/>
    </source>
</evidence>
<protein>
    <recommendedName>
        <fullName evidence="13">G-protein coupled receptors family 3 profile domain-containing protein</fullName>
    </recommendedName>
</protein>
<comment type="caution">
    <text evidence="14">The sequence shown here is derived from an EMBL/GenBank/DDBJ whole genome shotgun (WGS) entry which is preliminary data.</text>
</comment>
<feature type="coiled-coil region" evidence="9">
    <location>
        <begin position="1161"/>
        <end position="1188"/>
    </location>
</feature>
<evidence type="ECO:0000259" key="13">
    <source>
        <dbReference type="PROSITE" id="PS50259"/>
    </source>
</evidence>
<keyword evidence="5 11" id="KW-0472">Membrane</keyword>
<dbReference type="PRINTS" id="PR01176">
    <property type="entry name" value="GABABRECEPTR"/>
</dbReference>
<feature type="region of interest" description="Disordered" evidence="10">
    <location>
        <begin position="1586"/>
        <end position="1618"/>
    </location>
</feature>
<comment type="subcellular location">
    <subcellularLocation>
        <location evidence="1">Membrane</location>
        <topology evidence="1">Multi-pass membrane protein</topology>
    </subcellularLocation>
</comment>
<reference evidence="14 15" key="1">
    <citation type="submission" date="2024-04" db="EMBL/GenBank/DDBJ databases">
        <authorList>
            <person name="Rising A."/>
            <person name="Reimegard J."/>
            <person name="Sonavane S."/>
            <person name="Akerstrom W."/>
            <person name="Nylinder S."/>
            <person name="Hedman E."/>
            <person name="Kallberg Y."/>
        </authorList>
    </citation>
    <scope>NUCLEOTIDE SEQUENCE [LARGE SCALE GENOMIC DNA]</scope>
</reference>
<dbReference type="InterPro" id="IPR017978">
    <property type="entry name" value="GPCR_3_C"/>
</dbReference>
<dbReference type="FunFam" id="3.40.50.2300:FF:000751">
    <property type="match status" value="1"/>
</dbReference>
<dbReference type="CDD" id="cd06366">
    <property type="entry name" value="PBP1_GABAb_receptor"/>
    <property type="match status" value="1"/>
</dbReference>
<dbReference type="GO" id="GO:0038039">
    <property type="term" value="C:G protein-coupled receptor heterodimeric complex"/>
    <property type="evidence" value="ECO:0007669"/>
    <property type="project" value="TreeGrafter"/>
</dbReference>
<feature type="compositionally biased region" description="Low complexity" evidence="10">
    <location>
        <begin position="1430"/>
        <end position="1445"/>
    </location>
</feature>
<feature type="transmembrane region" description="Helical" evidence="11">
    <location>
        <begin position="1100"/>
        <end position="1122"/>
    </location>
</feature>
<dbReference type="EMBL" id="CAXIEN010000345">
    <property type="protein sequence ID" value="CAL1294396.1"/>
    <property type="molecule type" value="Genomic_DNA"/>
</dbReference>